<protein>
    <submittedName>
        <fullName evidence="1">Uncharacterized protein</fullName>
    </submittedName>
</protein>
<keyword evidence="2" id="KW-1185">Reference proteome</keyword>
<organism evidence="1 2">
    <name type="scientific">Pleuronectes platessa</name>
    <name type="common">European plaice</name>
    <dbReference type="NCBI Taxonomy" id="8262"/>
    <lineage>
        <taxon>Eukaryota</taxon>
        <taxon>Metazoa</taxon>
        <taxon>Chordata</taxon>
        <taxon>Craniata</taxon>
        <taxon>Vertebrata</taxon>
        <taxon>Euteleostomi</taxon>
        <taxon>Actinopterygii</taxon>
        <taxon>Neopterygii</taxon>
        <taxon>Teleostei</taxon>
        <taxon>Neoteleostei</taxon>
        <taxon>Acanthomorphata</taxon>
        <taxon>Carangaria</taxon>
        <taxon>Pleuronectiformes</taxon>
        <taxon>Pleuronectoidei</taxon>
        <taxon>Pleuronectidae</taxon>
        <taxon>Pleuronectes</taxon>
    </lineage>
</organism>
<name>A0A9N7Z8M9_PLEPL</name>
<dbReference type="AlphaFoldDB" id="A0A9N7Z8M9"/>
<evidence type="ECO:0000313" key="1">
    <source>
        <dbReference type="EMBL" id="CAB1459373.1"/>
    </source>
</evidence>
<dbReference type="Proteomes" id="UP001153269">
    <property type="component" value="Unassembled WGS sequence"/>
</dbReference>
<evidence type="ECO:0000313" key="2">
    <source>
        <dbReference type="Proteomes" id="UP001153269"/>
    </source>
</evidence>
<sequence>MADFTPARLSWLRHKQKSRCAAAGRNVRHPQVHSPRRVVLTTLHRGLKSSLALCSKQSSRAVSAAALAKLITPSKKAREGRTPHRDVANSLHWITGMGRCHKVSGPPPHLLAVPASSIPVPPPPPPLPEETTRTTSCFNGAQLRLKIEGDPDAALPSYNSISQSVWVTYTLTVIARDLLYRSSSLAEEEVLCPTGS</sequence>
<gene>
    <name evidence="1" type="ORF">PLEPLA_LOCUS47210</name>
</gene>
<accession>A0A9N7Z8M9</accession>
<dbReference type="EMBL" id="CADEAL010004428">
    <property type="protein sequence ID" value="CAB1459373.1"/>
    <property type="molecule type" value="Genomic_DNA"/>
</dbReference>
<comment type="caution">
    <text evidence="1">The sequence shown here is derived from an EMBL/GenBank/DDBJ whole genome shotgun (WGS) entry which is preliminary data.</text>
</comment>
<proteinExistence type="predicted"/>
<reference evidence="1" key="1">
    <citation type="submission" date="2020-03" db="EMBL/GenBank/DDBJ databases">
        <authorList>
            <person name="Weist P."/>
        </authorList>
    </citation>
    <scope>NUCLEOTIDE SEQUENCE</scope>
</reference>